<feature type="signal peptide" evidence="6">
    <location>
        <begin position="1"/>
        <end position="26"/>
    </location>
</feature>
<sequence>MGARNHCSINFLLLLLLSVLVSKCSSIRFGPVVVHVQNDIEGYEAALEYHCFSDNDDLGQRILHQEEVYVWSMRTPMPSHVLAPGEQILVSGRPLIIRDVPAQAGGITTSTALPDYGCIDACKNAYGVNYVFRVSICSVSNVVNWCFCCGGDMVLRPKEP</sequence>
<name>A0A4Y7IGA1_PAPSO</name>
<reference evidence="7 8" key="1">
    <citation type="journal article" date="2018" name="Science">
        <title>The opium poppy genome and morphinan production.</title>
        <authorList>
            <person name="Guo L."/>
            <person name="Winzer T."/>
            <person name="Yang X."/>
            <person name="Li Y."/>
            <person name="Ning Z."/>
            <person name="He Z."/>
            <person name="Teodor R."/>
            <person name="Lu Y."/>
            <person name="Bowser T.A."/>
            <person name="Graham I.A."/>
            <person name="Ye K."/>
        </authorList>
    </citation>
    <scope>NUCLEOTIDE SEQUENCE [LARGE SCALE GENOMIC DNA]</scope>
    <source>
        <strain evidence="8">cv. HN1</strain>
        <tissue evidence="7">Leaves</tissue>
    </source>
</reference>
<dbReference type="GO" id="GO:0005576">
    <property type="term" value="C:extracellular region"/>
    <property type="evidence" value="ECO:0007669"/>
    <property type="project" value="UniProtKB-SubCell"/>
</dbReference>
<dbReference type="EMBL" id="CM010715">
    <property type="protein sequence ID" value="RZC47096.1"/>
    <property type="molecule type" value="Genomic_DNA"/>
</dbReference>
<evidence type="ECO:0000256" key="5">
    <source>
        <dbReference type="ARBA" id="ARBA00022729"/>
    </source>
</evidence>
<evidence type="ECO:0000313" key="7">
    <source>
        <dbReference type="EMBL" id="RZC47096.1"/>
    </source>
</evidence>
<keyword evidence="5 6" id="KW-0732">Signal</keyword>
<dbReference type="Pfam" id="PF05938">
    <property type="entry name" value="Self-incomp_S1"/>
    <property type="match status" value="1"/>
</dbReference>
<evidence type="ECO:0000256" key="6">
    <source>
        <dbReference type="SAM" id="SignalP"/>
    </source>
</evidence>
<comment type="similarity">
    <text evidence="2">Belongs to the plant self-incompatibility (S1) protein family.</text>
</comment>
<organism evidence="7 8">
    <name type="scientific">Papaver somniferum</name>
    <name type="common">Opium poppy</name>
    <dbReference type="NCBI Taxonomy" id="3469"/>
    <lineage>
        <taxon>Eukaryota</taxon>
        <taxon>Viridiplantae</taxon>
        <taxon>Streptophyta</taxon>
        <taxon>Embryophyta</taxon>
        <taxon>Tracheophyta</taxon>
        <taxon>Spermatophyta</taxon>
        <taxon>Magnoliopsida</taxon>
        <taxon>Ranunculales</taxon>
        <taxon>Papaveraceae</taxon>
        <taxon>Papaveroideae</taxon>
        <taxon>Papaver</taxon>
    </lineage>
</organism>
<keyword evidence="8" id="KW-1185">Reference proteome</keyword>
<evidence type="ECO:0000313" key="8">
    <source>
        <dbReference type="Proteomes" id="UP000316621"/>
    </source>
</evidence>
<comment type="subcellular location">
    <subcellularLocation>
        <location evidence="1">Secreted</location>
    </subcellularLocation>
</comment>
<evidence type="ECO:0000256" key="3">
    <source>
        <dbReference type="ARBA" id="ARBA00022471"/>
    </source>
</evidence>
<keyword evidence="4" id="KW-0964">Secreted</keyword>
<protein>
    <submittedName>
        <fullName evidence="7">Uncharacterized protein</fullName>
    </submittedName>
</protein>
<dbReference type="InterPro" id="IPR010264">
    <property type="entry name" value="Self-incomp_S1"/>
</dbReference>
<dbReference type="Proteomes" id="UP000316621">
    <property type="component" value="Chromosome 1"/>
</dbReference>
<proteinExistence type="inferred from homology"/>
<evidence type="ECO:0000256" key="1">
    <source>
        <dbReference type="ARBA" id="ARBA00004613"/>
    </source>
</evidence>
<dbReference type="Gramene" id="RZC47096">
    <property type="protein sequence ID" value="RZC47096"/>
    <property type="gene ID" value="C5167_040041"/>
</dbReference>
<evidence type="ECO:0000256" key="4">
    <source>
        <dbReference type="ARBA" id="ARBA00022525"/>
    </source>
</evidence>
<feature type="chain" id="PRO_5021375602" evidence="6">
    <location>
        <begin position="27"/>
        <end position="160"/>
    </location>
</feature>
<dbReference type="GO" id="GO:0060320">
    <property type="term" value="P:rejection of self pollen"/>
    <property type="evidence" value="ECO:0007669"/>
    <property type="project" value="UniProtKB-KW"/>
</dbReference>
<gene>
    <name evidence="7" type="ORF">C5167_040041</name>
</gene>
<evidence type="ECO:0000256" key="2">
    <source>
        <dbReference type="ARBA" id="ARBA00005581"/>
    </source>
</evidence>
<accession>A0A4Y7IGA1</accession>
<keyword evidence="3" id="KW-0713">Self-incompatibility</keyword>
<dbReference type="AlphaFoldDB" id="A0A4Y7IGA1"/>